<organism evidence="1 2">
    <name type="scientific">Dreissena polymorpha</name>
    <name type="common">Zebra mussel</name>
    <name type="synonym">Mytilus polymorpha</name>
    <dbReference type="NCBI Taxonomy" id="45954"/>
    <lineage>
        <taxon>Eukaryota</taxon>
        <taxon>Metazoa</taxon>
        <taxon>Spiralia</taxon>
        <taxon>Lophotrochozoa</taxon>
        <taxon>Mollusca</taxon>
        <taxon>Bivalvia</taxon>
        <taxon>Autobranchia</taxon>
        <taxon>Heteroconchia</taxon>
        <taxon>Euheterodonta</taxon>
        <taxon>Imparidentia</taxon>
        <taxon>Neoheterodontei</taxon>
        <taxon>Myida</taxon>
        <taxon>Dreissenoidea</taxon>
        <taxon>Dreissenidae</taxon>
        <taxon>Dreissena</taxon>
    </lineage>
</organism>
<gene>
    <name evidence="1" type="ORF">DPMN_158666</name>
</gene>
<reference evidence="1" key="1">
    <citation type="journal article" date="2019" name="bioRxiv">
        <title>The Genome of the Zebra Mussel, Dreissena polymorpha: A Resource for Invasive Species Research.</title>
        <authorList>
            <person name="McCartney M.A."/>
            <person name="Auch B."/>
            <person name="Kono T."/>
            <person name="Mallez S."/>
            <person name="Zhang Y."/>
            <person name="Obille A."/>
            <person name="Becker A."/>
            <person name="Abrahante J.E."/>
            <person name="Garbe J."/>
            <person name="Badalamenti J.P."/>
            <person name="Herman A."/>
            <person name="Mangelson H."/>
            <person name="Liachko I."/>
            <person name="Sullivan S."/>
            <person name="Sone E.D."/>
            <person name="Koren S."/>
            <person name="Silverstein K.A.T."/>
            <person name="Beckman K.B."/>
            <person name="Gohl D.M."/>
        </authorList>
    </citation>
    <scope>NUCLEOTIDE SEQUENCE</scope>
    <source>
        <strain evidence="1">Duluth1</strain>
        <tissue evidence="1">Whole animal</tissue>
    </source>
</reference>
<keyword evidence="2" id="KW-1185">Reference proteome</keyword>
<protein>
    <submittedName>
        <fullName evidence="1">Uncharacterized protein</fullName>
    </submittedName>
</protein>
<dbReference type="AlphaFoldDB" id="A0A9D4IQ04"/>
<sequence>MTENKAAPKEQLTIIHCNFSVGCKSSRCSCRLYGLPCTPCTLVCSPCQTENCDNPNNSQKVVIEEEEDDNLRL</sequence>
<dbReference type="Proteomes" id="UP000828390">
    <property type="component" value="Unassembled WGS sequence"/>
</dbReference>
<reference evidence="1" key="2">
    <citation type="submission" date="2020-11" db="EMBL/GenBank/DDBJ databases">
        <authorList>
            <person name="McCartney M.A."/>
            <person name="Auch B."/>
            <person name="Kono T."/>
            <person name="Mallez S."/>
            <person name="Becker A."/>
            <person name="Gohl D.M."/>
            <person name="Silverstein K.A.T."/>
            <person name="Koren S."/>
            <person name="Bechman K.B."/>
            <person name="Herman A."/>
            <person name="Abrahante J.E."/>
            <person name="Garbe J."/>
        </authorList>
    </citation>
    <scope>NUCLEOTIDE SEQUENCE</scope>
    <source>
        <strain evidence="1">Duluth1</strain>
        <tissue evidence="1">Whole animal</tissue>
    </source>
</reference>
<name>A0A9D4IQ04_DREPO</name>
<comment type="caution">
    <text evidence="1">The sequence shown here is derived from an EMBL/GenBank/DDBJ whole genome shotgun (WGS) entry which is preliminary data.</text>
</comment>
<dbReference type="PROSITE" id="PS51257">
    <property type="entry name" value="PROKAR_LIPOPROTEIN"/>
    <property type="match status" value="1"/>
</dbReference>
<accession>A0A9D4IQ04</accession>
<proteinExistence type="predicted"/>
<evidence type="ECO:0000313" key="2">
    <source>
        <dbReference type="Proteomes" id="UP000828390"/>
    </source>
</evidence>
<dbReference type="EMBL" id="JAIWYP010000008">
    <property type="protein sequence ID" value="KAH3780844.1"/>
    <property type="molecule type" value="Genomic_DNA"/>
</dbReference>
<evidence type="ECO:0000313" key="1">
    <source>
        <dbReference type="EMBL" id="KAH3780844.1"/>
    </source>
</evidence>